<feature type="region of interest" description="Disordered" evidence="1">
    <location>
        <begin position="93"/>
        <end position="129"/>
    </location>
</feature>
<proteinExistence type="predicted"/>
<evidence type="ECO:0000313" key="3">
    <source>
        <dbReference type="Proteomes" id="UP000247523"/>
    </source>
</evidence>
<reference evidence="2 3" key="1">
    <citation type="submission" date="2018-05" db="EMBL/GenBank/DDBJ databases">
        <title>Genomic Encyclopedia of Type Strains, Phase IV (KMG-IV): sequencing the most valuable type-strain genomes for metagenomic binning, comparative biology and taxonomic classification.</title>
        <authorList>
            <person name="Goeker M."/>
        </authorList>
    </citation>
    <scope>NUCLEOTIDE SEQUENCE [LARGE SCALE GENOMIC DNA]</scope>
    <source>
        <strain evidence="2 3">DSM 28816</strain>
    </source>
</reference>
<sequence length="465" mass="53035">MESVIEFNYHFEDMVLTYAHLMEKGFFKAKKTGRRNEYAPIVTELTSIKSRYYIDKTWIILGGNKLKRYKQWMLAGYLIVSVISFTACGTQEQDSSSNSVQNGTMANDNANINESERTNTSESQKPNHLSMNVTDHMVIDADIENETVGQSMIYQTLPKEFDLDKVKQLFFSDNGELNISKNGQSTIIESTNGALLMMGDGGLTYTISENIWDLEKYIKQAYYSELDYGTPHEQELNAVEQESIVQNVEKNLNEICGLEEGEELSLKAGVSVDTDTILKMQEQQKEYLENEGAYQGEVECGLFNELGKDWEANECYYLSFIIKKNGIPLTNSNEPSISKRDENAITEKTNLEVIVDENGIQLLYITGIFDLKETSEAKIMSVQDAASLLKKKYNLEIITGDCVVDKIWLEYLFVQDSSTQEADEGTLEPYWCFQIKEIEEYEGVEDISYEGERFHAVTGEDFEYE</sequence>
<feature type="compositionally biased region" description="Polar residues" evidence="1">
    <location>
        <begin position="120"/>
        <end position="129"/>
    </location>
</feature>
<feature type="compositionally biased region" description="Polar residues" evidence="1">
    <location>
        <begin position="93"/>
        <end position="113"/>
    </location>
</feature>
<evidence type="ECO:0000256" key="1">
    <source>
        <dbReference type="SAM" id="MobiDB-lite"/>
    </source>
</evidence>
<comment type="caution">
    <text evidence="2">The sequence shown here is derived from an EMBL/GenBank/DDBJ whole genome shotgun (WGS) entry which is preliminary data.</text>
</comment>
<name>A0A318ETY3_9FIRM</name>
<gene>
    <name evidence="2" type="ORF">C8E03_101342</name>
</gene>
<organism evidence="2 3">
    <name type="scientific">Lachnotalea glycerini</name>
    <dbReference type="NCBI Taxonomy" id="1763509"/>
    <lineage>
        <taxon>Bacteria</taxon>
        <taxon>Bacillati</taxon>
        <taxon>Bacillota</taxon>
        <taxon>Clostridia</taxon>
        <taxon>Lachnospirales</taxon>
        <taxon>Lachnospiraceae</taxon>
        <taxon>Lachnotalea</taxon>
    </lineage>
</organism>
<dbReference type="AlphaFoldDB" id="A0A318ETY3"/>
<dbReference type="Proteomes" id="UP000247523">
    <property type="component" value="Unassembled WGS sequence"/>
</dbReference>
<protein>
    <submittedName>
        <fullName evidence="2">Uncharacterized protein</fullName>
    </submittedName>
</protein>
<evidence type="ECO:0000313" key="2">
    <source>
        <dbReference type="EMBL" id="PXV95712.1"/>
    </source>
</evidence>
<accession>A0A318ETY3</accession>
<dbReference type="EMBL" id="QICS01000001">
    <property type="protein sequence ID" value="PXV95712.1"/>
    <property type="molecule type" value="Genomic_DNA"/>
</dbReference>